<dbReference type="Proteomes" id="UP000230233">
    <property type="component" value="Chromosome V"/>
</dbReference>
<proteinExistence type="predicted"/>
<comment type="caution">
    <text evidence="2">The sequence shown here is derived from an EMBL/GenBank/DDBJ whole genome shotgun (WGS) entry which is preliminary data.</text>
</comment>
<evidence type="ECO:0000313" key="3">
    <source>
        <dbReference type="Proteomes" id="UP000230233"/>
    </source>
</evidence>
<reference evidence="3" key="1">
    <citation type="submission" date="2017-10" db="EMBL/GenBank/DDBJ databases">
        <title>Rapid genome shrinkage in a self-fertile nematode reveals novel sperm competition proteins.</title>
        <authorList>
            <person name="Yin D."/>
            <person name="Schwarz E.M."/>
            <person name="Thomas C.G."/>
            <person name="Felde R.L."/>
            <person name="Korf I.F."/>
            <person name="Cutter A.D."/>
            <person name="Schartner C.M."/>
            <person name="Ralston E.J."/>
            <person name="Meyer B.J."/>
            <person name="Haag E.S."/>
        </authorList>
    </citation>
    <scope>NUCLEOTIDE SEQUENCE [LARGE SCALE GENOMIC DNA]</scope>
    <source>
        <strain evidence="3">JU1422</strain>
    </source>
</reference>
<name>A0A2G5TM40_9PELO</name>
<organism evidence="2 3">
    <name type="scientific">Caenorhabditis nigoni</name>
    <dbReference type="NCBI Taxonomy" id="1611254"/>
    <lineage>
        <taxon>Eukaryota</taxon>
        <taxon>Metazoa</taxon>
        <taxon>Ecdysozoa</taxon>
        <taxon>Nematoda</taxon>
        <taxon>Chromadorea</taxon>
        <taxon>Rhabditida</taxon>
        <taxon>Rhabditina</taxon>
        <taxon>Rhabditomorpha</taxon>
        <taxon>Rhabditoidea</taxon>
        <taxon>Rhabditidae</taxon>
        <taxon>Peloderinae</taxon>
        <taxon>Caenorhabditis</taxon>
    </lineage>
</organism>
<dbReference type="EMBL" id="PDUG01000005">
    <property type="protein sequence ID" value="PIC28323.1"/>
    <property type="molecule type" value="Genomic_DNA"/>
</dbReference>
<keyword evidence="3" id="KW-1185">Reference proteome</keyword>
<evidence type="ECO:0000256" key="1">
    <source>
        <dbReference type="SAM" id="MobiDB-lite"/>
    </source>
</evidence>
<accession>A0A2G5TM40</accession>
<sequence>MTVVAESNERLFLVFGVQQLRRLRGQIRRQLQGSELLGSRDTPTSGSPRADVRAVGRIGRPTITMPIGGKISLHANQRFWMSQDRRSRHRDAKTL</sequence>
<dbReference type="AlphaFoldDB" id="A0A2G5TM40"/>
<gene>
    <name evidence="2" type="primary">Cnig_chr_V.g20282</name>
    <name evidence="2" type="ORF">B9Z55_020282</name>
</gene>
<protein>
    <submittedName>
        <fullName evidence="2">Uncharacterized protein</fullName>
    </submittedName>
</protein>
<evidence type="ECO:0000313" key="2">
    <source>
        <dbReference type="EMBL" id="PIC28323.1"/>
    </source>
</evidence>
<feature type="region of interest" description="Disordered" evidence="1">
    <location>
        <begin position="32"/>
        <end position="58"/>
    </location>
</feature>